<dbReference type="EMBL" id="CAJNOE010000633">
    <property type="protein sequence ID" value="CAF1295254.1"/>
    <property type="molecule type" value="Genomic_DNA"/>
</dbReference>
<dbReference type="Proteomes" id="UP000663844">
    <property type="component" value="Unassembled WGS sequence"/>
</dbReference>
<evidence type="ECO:0000313" key="3">
    <source>
        <dbReference type="EMBL" id="CAF1323960.1"/>
    </source>
</evidence>
<accession>A0A815FE85</accession>
<name>A0A815FE85_9BILA</name>
<feature type="compositionally biased region" description="Polar residues" evidence="1">
    <location>
        <begin position="66"/>
        <end position="79"/>
    </location>
</feature>
<dbReference type="AlphaFoldDB" id="A0A815FE85"/>
<dbReference type="EMBL" id="CAJNOG010000640">
    <property type="protein sequence ID" value="CAF1323960.1"/>
    <property type="molecule type" value="Genomic_DNA"/>
</dbReference>
<evidence type="ECO:0000256" key="1">
    <source>
        <dbReference type="SAM" id="MobiDB-lite"/>
    </source>
</evidence>
<organism evidence="3 6">
    <name type="scientific">Adineta steineri</name>
    <dbReference type="NCBI Taxonomy" id="433720"/>
    <lineage>
        <taxon>Eukaryota</taxon>
        <taxon>Metazoa</taxon>
        <taxon>Spiralia</taxon>
        <taxon>Gnathifera</taxon>
        <taxon>Rotifera</taxon>
        <taxon>Eurotatoria</taxon>
        <taxon>Bdelloidea</taxon>
        <taxon>Adinetida</taxon>
        <taxon>Adinetidae</taxon>
        <taxon>Adineta</taxon>
    </lineage>
</organism>
<dbReference type="EMBL" id="CAJOAZ010000675">
    <property type="protein sequence ID" value="CAF3695059.1"/>
    <property type="molecule type" value="Genomic_DNA"/>
</dbReference>
<dbReference type="EMBL" id="CAJOBB010000031">
    <property type="protein sequence ID" value="CAF3520869.1"/>
    <property type="molecule type" value="Genomic_DNA"/>
</dbReference>
<gene>
    <name evidence="2" type="ORF">IZO911_LOCUS33745</name>
    <name evidence="3" type="ORF">JYZ213_LOCUS33566</name>
    <name evidence="4" type="ORF">KXQ929_LOCUS1148</name>
    <name evidence="5" type="ORF">OXD698_LOCUS11879</name>
</gene>
<evidence type="ECO:0000313" key="2">
    <source>
        <dbReference type="EMBL" id="CAF1295254.1"/>
    </source>
</evidence>
<evidence type="ECO:0000313" key="4">
    <source>
        <dbReference type="EMBL" id="CAF3520869.1"/>
    </source>
</evidence>
<feature type="region of interest" description="Disordered" evidence="1">
    <location>
        <begin position="64"/>
        <end position="86"/>
    </location>
</feature>
<evidence type="ECO:0000313" key="5">
    <source>
        <dbReference type="EMBL" id="CAF3695059.1"/>
    </source>
</evidence>
<comment type="caution">
    <text evidence="3">The sequence shown here is derived from an EMBL/GenBank/DDBJ whole genome shotgun (WGS) entry which is preliminary data.</text>
</comment>
<evidence type="ECO:0000313" key="6">
    <source>
        <dbReference type="Proteomes" id="UP000663845"/>
    </source>
</evidence>
<sequence>MDTVIVIHHKRPETAPFPFRQDYIYKSGYTHYSVKRRKTIFVHGRFLPETAFGITALGYPHGSSHVRGSSTYDNGSSSDAPDDRST</sequence>
<protein>
    <submittedName>
        <fullName evidence="3">Uncharacterized protein</fullName>
    </submittedName>
</protein>
<dbReference type="Proteomes" id="UP000663868">
    <property type="component" value="Unassembled WGS sequence"/>
</dbReference>
<reference evidence="3" key="1">
    <citation type="submission" date="2021-02" db="EMBL/GenBank/DDBJ databases">
        <authorList>
            <person name="Nowell W R."/>
        </authorList>
    </citation>
    <scope>NUCLEOTIDE SEQUENCE</scope>
</reference>
<proteinExistence type="predicted"/>
<dbReference type="Proteomes" id="UP000663860">
    <property type="component" value="Unassembled WGS sequence"/>
</dbReference>
<dbReference type="Proteomes" id="UP000663845">
    <property type="component" value="Unassembled WGS sequence"/>
</dbReference>